<dbReference type="OrthoDB" id="64893at2759"/>
<feature type="active site" evidence="10">
    <location>
        <position position="147"/>
    </location>
</feature>
<dbReference type="PROSITE" id="PS00655">
    <property type="entry name" value="GLYCOSYL_HYDROL_F6_1"/>
    <property type="match status" value="1"/>
</dbReference>
<feature type="binding site" evidence="9">
    <location>
        <position position="107"/>
    </location>
    <ligand>
        <name>substrate</name>
    </ligand>
</feature>
<dbReference type="InterPro" id="IPR036434">
    <property type="entry name" value="Beta_cellobiohydrolase_sf"/>
</dbReference>
<evidence type="ECO:0000256" key="9">
    <source>
        <dbReference type="PIRSR" id="PIRSR001100-2"/>
    </source>
</evidence>
<feature type="binding site" evidence="9">
    <location>
        <position position="242"/>
    </location>
    <ligand>
        <name>substrate</name>
    </ligand>
</feature>
<dbReference type="InterPro" id="IPR001524">
    <property type="entry name" value="Glyco_hydro_6_CS"/>
</dbReference>
<dbReference type="AlphaFoldDB" id="A0A4T0WK56"/>
<evidence type="ECO:0000256" key="1">
    <source>
        <dbReference type="ARBA" id="ARBA00022729"/>
    </source>
</evidence>
<feature type="binding site" evidence="9">
    <location>
        <position position="367"/>
    </location>
    <ligand>
        <name>substrate</name>
    </ligand>
</feature>
<gene>
    <name evidence="12" type="ORF">CH35J_001622</name>
</gene>
<evidence type="ECO:0000256" key="7">
    <source>
        <dbReference type="ARBA" id="ARBA00023326"/>
    </source>
</evidence>
<dbReference type="PRINTS" id="PR00733">
    <property type="entry name" value="GLHYDRLASE6"/>
</dbReference>
<keyword evidence="2 11" id="KW-0378">Hydrolase</keyword>
<dbReference type="EMBL" id="MWPZ01000001">
    <property type="protein sequence ID" value="TID07239.1"/>
    <property type="molecule type" value="Genomic_DNA"/>
</dbReference>
<organism evidence="12 13">
    <name type="scientific">Colletotrichum higginsianum</name>
    <dbReference type="NCBI Taxonomy" id="80884"/>
    <lineage>
        <taxon>Eukaryota</taxon>
        <taxon>Fungi</taxon>
        <taxon>Dikarya</taxon>
        <taxon>Ascomycota</taxon>
        <taxon>Pezizomycotina</taxon>
        <taxon>Sordariomycetes</taxon>
        <taxon>Hypocreomycetidae</taxon>
        <taxon>Glomerellales</taxon>
        <taxon>Glomerellaceae</taxon>
        <taxon>Colletotrichum</taxon>
        <taxon>Colletotrichum destructivum species complex</taxon>
    </lineage>
</organism>
<keyword evidence="4" id="KW-1015">Disulfide bond</keyword>
<name>A0A4T0WK56_9PEZI</name>
<keyword evidence="7 11" id="KW-0624">Polysaccharide degradation</keyword>
<protein>
    <recommendedName>
        <fullName evidence="11">Glucanase</fullName>
        <ecNumber evidence="11">3.2.1.-</ecNumber>
    </recommendedName>
</protein>
<evidence type="ECO:0000256" key="2">
    <source>
        <dbReference type="ARBA" id="ARBA00022801"/>
    </source>
</evidence>
<dbReference type="Gene3D" id="3.20.20.40">
    <property type="entry name" value="1, 4-beta cellobiohydrolase"/>
    <property type="match status" value="1"/>
</dbReference>
<evidence type="ECO:0000256" key="3">
    <source>
        <dbReference type="ARBA" id="ARBA00023001"/>
    </source>
</evidence>
<evidence type="ECO:0000256" key="8">
    <source>
        <dbReference type="PIRSR" id="PIRSR001100-1"/>
    </source>
</evidence>
<evidence type="ECO:0000256" key="4">
    <source>
        <dbReference type="ARBA" id="ARBA00023157"/>
    </source>
</evidence>
<proteinExistence type="inferred from homology"/>
<evidence type="ECO:0000313" key="12">
    <source>
        <dbReference type="EMBL" id="TID07239.1"/>
    </source>
</evidence>
<comment type="similarity">
    <text evidence="11">Belongs to the glycosyl hydrolase family 6.</text>
</comment>
<dbReference type="Pfam" id="PF01341">
    <property type="entry name" value="Glyco_hydro_6"/>
    <property type="match status" value="1"/>
</dbReference>
<sequence>MVVAQLLLAAALAPAAALAGPFKLRDVNSYDGKATPYERKVNSYEGKVTAYEGKVASYEGNPLADRQLFINPTYVDEIKTLAIPQLTGELAEKAAKVAEVPTFSWLDTRENISLMNSTLAQIRKLNQEGANPPYAGTYVIYNFPDRDCSAKASAGELLIADGGVEKYKKEYIDPIAALAKEYSDVRQVFVYEPDGLANLITNMAVPKCAGAADAYKEGTEYALKTLNLENVAIYVDVGHAGWLGWEDSLAPTAELYAELYKKAGSPKSVRGTCSNVSNFNGWNLTTAPPYTAPSENWDESKFHAALAPHLREAGFPAHFIVDQGRSGKQPTGRETWGDWCNIKDTGFGPRPTVQTGVETLDAVVWVKPGGQADGTSDTTAVRYDEKCSSNSSVVPAPEAGSWFQEYFVQLLENANPPF</sequence>
<keyword evidence="1 11" id="KW-0732">Signal</keyword>
<feature type="chain" id="PRO_5020967155" description="Glucanase" evidence="11">
    <location>
        <begin position="20"/>
        <end position="418"/>
    </location>
</feature>
<dbReference type="PIRSF" id="PIRSF001100">
    <property type="entry name" value="Beta_cellobiohydrolase"/>
    <property type="match status" value="1"/>
</dbReference>
<keyword evidence="3 11" id="KW-0136">Cellulose degradation</keyword>
<dbReference type="FunFam" id="3.20.20.40:FF:000001">
    <property type="entry name" value="Glucanase"/>
    <property type="match status" value="1"/>
</dbReference>
<dbReference type="EC" id="3.2.1.-" evidence="11"/>
<feature type="signal peptide" evidence="11">
    <location>
        <begin position="1"/>
        <end position="19"/>
    </location>
</feature>
<evidence type="ECO:0000256" key="11">
    <source>
        <dbReference type="RuleBase" id="RU361186"/>
    </source>
</evidence>
<reference evidence="12 13" key="1">
    <citation type="journal article" date="2019" name="Genome Biol. Evol.">
        <title>Genomic Plasticity Mediated by Transposable Elements in the Plant Pathogenic Fungus Colletotrichum higginsianum.</title>
        <authorList>
            <person name="Tsushima A."/>
            <person name="Gan P."/>
            <person name="Kumakura N."/>
            <person name="Narusaka M."/>
            <person name="Takano Y."/>
            <person name="Narusaka Y."/>
            <person name="Shirasu K."/>
        </authorList>
    </citation>
    <scope>NUCLEOTIDE SEQUENCE [LARGE SCALE GENOMIC DNA]</scope>
    <source>
        <strain evidence="12 13">MAFF305635-RFP</strain>
    </source>
</reference>
<dbReference type="Proteomes" id="UP000305883">
    <property type="component" value="Unassembled WGS sequence"/>
</dbReference>
<dbReference type="PANTHER" id="PTHR34876">
    <property type="match status" value="1"/>
</dbReference>
<keyword evidence="6 11" id="KW-0326">Glycosidase</keyword>
<feature type="binding site" evidence="9">
    <location>
        <position position="339"/>
    </location>
    <ligand>
        <name>substrate</name>
    </ligand>
</feature>
<evidence type="ECO:0000256" key="5">
    <source>
        <dbReference type="ARBA" id="ARBA00023277"/>
    </source>
</evidence>
<feature type="active site" description="Proton donor" evidence="8">
    <location>
        <position position="194"/>
    </location>
</feature>
<feature type="binding site" evidence="9">
    <location>
        <position position="278"/>
    </location>
    <ligand>
        <name>substrate</name>
    </ligand>
</feature>
<feature type="binding site" evidence="9">
    <location>
        <position position="105"/>
    </location>
    <ligand>
        <name>substrate</name>
    </ligand>
</feature>
<evidence type="ECO:0000256" key="10">
    <source>
        <dbReference type="PROSITE-ProRule" id="PRU10056"/>
    </source>
</evidence>
<comment type="caution">
    <text evidence="12">The sequence shown here is derived from an EMBL/GenBank/DDBJ whole genome shotgun (WGS) entry which is preliminary data.</text>
</comment>
<evidence type="ECO:0000313" key="13">
    <source>
        <dbReference type="Proteomes" id="UP000305883"/>
    </source>
</evidence>
<feature type="binding site" evidence="9">
    <location>
        <position position="239"/>
    </location>
    <ligand>
        <name>substrate</name>
    </ligand>
</feature>
<dbReference type="GO" id="GO:0030245">
    <property type="term" value="P:cellulose catabolic process"/>
    <property type="evidence" value="ECO:0007669"/>
    <property type="project" value="UniProtKB-KW"/>
</dbReference>
<dbReference type="PANTHER" id="PTHR34876:SF4">
    <property type="entry name" value="1,4-BETA-D-GLUCAN CELLOBIOHYDROLASE C-RELATED"/>
    <property type="match status" value="1"/>
</dbReference>
<dbReference type="SUPFAM" id="SSF51989">
    <property type="entry name" value="Glycosyl hydrolases family 6, cellulases"/>
    <property type="match status" value="1"/>
</dbReference>
<dbReference type="InterPro" id="IPR016288">
    <property type="entry name" value="Beta_cellobiohydrolase"/>
</dbReference>
<evidence type="ECO:0000256" key="6">
    <source>
        <dbReference type="ARBA" id="ARBA00023295"/>
    </source>
</evidence>
<accession>A0A4T0WK56</accession>
<keyword evidence="5 11" id="KW-0119">Carbohydrate metabolism</keyword>
<dbReference type="GO" id="GO:0004553">
    <property type="term" value="F:hydrolase activity, hydrolyzing O-glycosyl compounds"/>
    <property type="evidence" value="ECO:0007669"/>
    <property type="project" value="InterPro"/>
</dbReference>
<feature type="active site" description="Proton acceptor" evidence="8">
    <location>
        <position position="373"/>
    </location>
</feature>